<evidence type="ECO:0000313" key="2">
    <source>
        <dbReference type="Proteomes" id="UP000223968"/>
    </source>
</evidence>
<reference evidence="1 2" key="1">
    <citation type="submission" date="2017-10" db="EMBL/GenBank/DDBJ databases">
        <title>Comparative genomics in systemic dimorphic fungi from Ajellomycetaceae.</title>
        <authorList>
            <person name="Munoz J.F."/>
            <person name="Mcewen J.G."/>
            <person name="Clay O.K."/>
            <person name="Cuomo C.A."/>
        </authorList>
    </citation>
    <scope>NUCLEOTIDE SEQUENCE [LARGE SCALE GENOMIC DNA]</scope>
    <source>
        <strain evidence="1 2">UAMH5409</strain>
    </source>
</reference>
<accession>A0A2B7WNV2</accession>
<dbReference type="STRING" id="1447875.A0A2B7WNV2"/>
<keyword evidence="2" id="KW-1185">Reference proteome</keyword>
<name>A0A2B7WNV2_9EURO</name>
<sequence>MATSSLLPGYLGKPHTVVLSYHITEGRDECILRSELMILLRYMIGKARSSIDNQIVPVLCISVRAQYLRVLEAYYDGKKMHINYGPPVHVNGGLPKRNSRNE</sequence>
<protein>
    <submittedName>
        <fullName evidence="1">Uncharacterized protein</fullName>
    </submittedName>
</protein>
<dbReference type="OrthoDB" id="4169126at2759"/>
<dbReference type="EMBL" id="PDNB01000225">
    <property type="protein sequence ID" value="PGG98435.1"/>
    <property type="molecule type" value="Genomic_DNA"/>
</dbReference>
<gene>
    <name evidence="1" type="ORF">AJ79_08876</name>
</gene>
<dbReference type="AlphaFoldDB" id="A0A2B7WNV2"/>
<organism evidence="1 2">
    <name type="scientific">Helicocarpus griseus UAMH5409</name>
    <dbReference type="NCBI Taxonomy" id="1447875"/>
    <lineage>
        <taxon>Eukaryota</taxon>
        <taxon>Fungi</taxon>
        <taxon>Dikarya</taxon>
        <taxon>Ascomycota</taxon>
        <taxon>Pezizomycotina</taxon>
        <taxon>Eurotiomycetes</taxon>
        <taxon>Eurotiomycetidae</taxon>
        <taxon>Onygenales</taxon>
        <taxon>Ajellomycetaceae</taxon>
        <taxon>Helicocarpus</taxon>
    </lineage>
</organism>
<comment type="caution">
    <text evidence="1">The sequence shown here is derived from an EMBL/GenBank/DDBJ whole genome shotgun (WGS) entry which is preliminary data.</text>
</comment>
<evidence type="ECO:0000313" key="1">
    <source>
        <dbReference type="EMBL" id="PGG98435.1"/>
    </source>
</evidence>
<dbReference type="Proteomes" id="UP000223968">
    <property type="component" value="Unassembled WGS sequence"/>
</dbReference>
<proteinExistence type="predicted"/>